<dbReference type="SUPFAM" id="SSF52058">
    <property type="entry name" value="L domain-like"/>
    <property type="match status" value="1"/>
</dbReference>
<dbReference type="InterPro" id="IPR032675">
    <property type="entry name" value="LRR_dom_sf"/>
</dbReference>
<evidence type="ECO:0008006" key="17">
    <source>
        <dbReference type="Google" id="ProtNLM"/>
    </source>
</evidence>
<keyword evidence="5" id="KW-0732">Signal</keyword>
<dbReference type="GO" id="GO:0007155">
    <property type="term" value="P:cell adhesion"/>
    <property type="evidence" value="ECO:0007669"/>
    <property type="project" value="UniProtKB-KW"/>
</dbReference>
<feature type="domain" description="LRRNT" evidence="13">
    <location>
        <begin position="56"/>
        <end position="90"/>
    </location>
</feature>
<proteinExistence type="predicted"/>
<dbReference type="Gene3D" id="3.80.10.10">
    <property type="entry name" value="Ribonuclease Inhibitor"/>
    <property type="match status" value="1"/>
</dbReference>
<keyword evidence="16" id="KW-1185">Reference proteome</keyword>
<dbReference type="GO" id="GO:0007596">
    <property type="term" value="P:blood coagulation"/>
    <property type="evidence" value="ECO:0007669"/>
    <property type="project" value="UniProtKB-KW"/>
</dbReference>
<evidence type="ECO:0000256" key="12">
    <source>
        <dbReference type="SAM" id="Phobius"/>
    </source>
</evidence>
<dbReference type="Proteomes" id="UP000002279">
    <property type="component" value="Unplaced"/>
</dbReference>
<evidence type="ECO:0000256" key="1">
    <source>
        <dbReference type="ARBA" id="ARBA00004479"/>
    </source>
</evidence>
<dbReference type="GO" id="GO:0016020">
    <property type="term" value="C:membrane"/>
    <property type="evidence" value="ECO:0007669"/>
    <property type="project" value="UniProtKB-SubCell"/>
</dbReference>
<name>A0A6I8NWU0_ORNAN</name>
<evidence type="ECO:0000256" key="10">
    <source>
        <dbReference type="ARBA" id="ARBA00023157"/>
    </source>
</evidence>
<dbReference type="AlphaFoldDB" id="A0A6I8NWU0"/>
<dbReference type="PANTHER" id="PTHR22650:SF7">
    <property type="entry name" value="PLATELET GLYCOPROTEIN IB BETA CHAIN"/>
    <property type="match status" value="1"/>
</dbReference>
<evidence type="ECO:0000256" key="7">
    <source>
        <dbReference type="ARBA" id="ARBA00022989"/>
    </source>
</evidence>
<evidence type="ECO:0000256" key="8">
    <source>
        <dbReference type="ARBA" id="ARBA00023084"/>
    </source>
</evidence>
<keyword evidence="7 12" id="KW-1133">Transmembrane helix</keyword>
<protein>
    <recommendedName>
        <fullName evidence="17">Glycoprotein Ib platelet subunit beta</fullName>
    </recommendedName>
</protein>
<dbReference type="FunCoup" id="A0A6I8NWU0">
    <property type="interactions" value="801"/>
</dbReference>
<feature type="transmembrane region" description="Helical" evidence="12">
    <location>
        <begin position="179"/>
        <end position="203"/>
    </location>
</feature>
<evidence type="ECO:0000256" key="4">
    <source>
        <dbReference type="ARBA" id="ARBA00022696"/>
    </source>
</evidence>
<dbReference type="Pfam" id="PF01463">
    <property type="entry name" value="LRRCT"/>
    <property type="match status" value="1"/>
</dbReference>
<dbReference type="Ensembl" id="ENSOANT00000061437.1">
    <property type="protein sequence ID" value="ENSOANP00000044923.1"/>
    <property type="gene ID" value="ENSOANG00000044402.1"/>
</dbReference>
<evidence type="ECO:0000313" key="16">
    <source>
        <dbReference type="Proteomes" id="UP000002279"/>
    </source>
</evidence>
<keyword evidence="9 12" id="KW-0472">Membrane</keyword>
<keyword evidence="8" id="KW-0094">Blood coagulation</keyword>
<evidence type="ECO:0000259" key="13">
    <source>
        <dbReference type="SMART" id="SM00013"/>
    </source>
</evidence>
<sequence length="238" mass="25956">MVSGSTWSVPCPGPISSPQPGQPHPYSSCGPRTPASRAPGWLPLVWWALLPAGLSACPAPCRCAGTVVDCGRLGLTEDLLPAAFPPATTEIVLSANNLSALPEGLLDGLTALRAVRLSGNPWRCDCGIHYLRAWLRWQQQRGPYRELRCASPPDLRGRLLAYLAEDELFSTCQARYCRWALGAHLCLSVFLLLQALLLLLVILRLRRYQALAREARRAAREPLQTVPLVPPQPEAPSA</sequence>
<keyword evidence="6" id="KW-0130">Cell adhesion</keyword>
<dbReference type="InterPro" id="IPR052313">
    <property type="entry name" value="GPIb-IX-V_Complex"/>
</dbReference>
<reference evidence="15" key="1">
    <citation type="submission" date="2025-08" db="UniProtKB">
        <authorList>
            <consortium name="Ensembl"/>
        </authorList>
    </citation>
    <scope>IDENTIFICATION</scope>
    <source>
        <strain evidence="15">Glennie</strain>
    </source>
</reference>
<evidence type="ECO:0000256" key="3">
    <source>
        <dbReference type="ARBA" id="ARBA00022692"/>
    </source>
</evidence>
<evidence type="ECO:0000259" key="14">
    <source>
        <dbReference type="SMART" id="SM00082"/>
    </source>
</evidence>
<dbReference type="Bgee" id="ENSOANG00000044402">
    <property type="expression patterns" value="Expressed in brain and 8 other cell types or tissues"/>
</dbReference>
<dbReference type="PANTHER" id="PTHR22650">
    <property type="entry name" value="GLYCOPROTEIN IB BETA"/>
    <property type="match status" value="1"/>
</dbReference>
<feature type="compositionally biased region" description="Pro residues" evidence="11">
    <location>
        <begin position="11"/>
        <end position="23"/>
    </location>
</feature>
<dbReference type="GeneTree" id="ENSGT00530000064244"/>
<evidence type="ECO:0000256" key="11">
    <source>
        <dbReference type="SAM" id="MobiDB-lite"/>
    </source>
</evidence>
<dbReference type="InterPro" id="IPR000483">
    <property type="entry name" value="Cys-rich_flank_reg_C"/>
</dbReference>
<evidence type="ECO:0000256" key="6">
    <source>
        <dbReference type="ARBA" id="ARBA00022889"/>
    </source>
</evidence>
<keyword evidence="3 12" id="KW-0812">Transmembrane</keyword>
<keyword evidence="4" id="KW-0356">Hemostasis</keyword>
<feature type="domain" description="LRRCT" evidence="14">
    <location>
        <begin position="120"/>
        <end position="173"/>
    </location>
</feature>
<dbReference type="SMART" id="SM00013">
    <property type="entry name" value="LRRNT"/>
    <property type="match status" value="1"/>
</dbReference>
<comment type="subcellular location">
    <subcellularLocation>
        <location evidence="1">Membrane</location>
        <topology evidence="1">Single-pass type I membrane protein</topology>
    </subcellularLocation>
</comment>
<keyword evidence="10" id="KW-1015">Disulfide bond</keyword>
<keyword evidence="2" id="KW-0433">Leucine-rich repeat</keyword>
<organism evidence="15 16">
    <name type="scientific">Ornithorhynchus anatinus</name>
    <name type="common">Duckbill platypus</name>
    <dbReference type="NCBI Taxonomy" id="9258"/>
    <lineage>
        <taxon>Eukaryota</taxon>
        <taxon>Metazoa</taxon>
        <taxon>Chordata</taxon>
        <taxon>Craniata</taxon>
        <taxon>Vertebrata</taxon>
        <taxon>Euteleostomi</taxon>
        <taxon>Mammalia</taxon>
        <taxon>Monotremata</taxon>
        <taxon>Ornithorhynchidae</taxon>
        <taxon>Ornithorhynchus</taxon>
    </lineage>
</organism>
<accession>A0A6I8NWU0</accession>
<dbReference type="InParanoid" id="A0A6I8NWU0"/>
<evidence type="ECO:0000313" key="15">
    <source>
        <dbReference type="Ensembl" id="ENSOANP00000044923.1"/>
    </source>
</evidence>
<evidence type="ECO:0000256" key="5">
    <source>
        <dbReference type="ARBA" id="ARBA00022729"/>
    </source>
</evidence>
<dbReference type="InterPro" id="IPR000372">
    <property type="entry name" value="LRRNT"/>
</dbReference>
<evidence type="ECO:0000256" key="2">
    <source>
        <dbReference type="ARBA" id="ARBA00022614"/>
    </source>
</evidence>
<evidence type="ECO:0000256" key="9">
    <source>
        <dbReference type="ARBA" id="ARBA00023136"/>
    </source>
</evidence>
<dbReference type="OMA" id="CPVPCKC"/>
<reference evidence="15" key="2">
    <citation type="submission" date="2025-09" db="UniProtKB">
        <authorList>
            <consortium name="Ensembl"/>
        </authorList>
    </citation>
    <scope>IDENTIFICATION</scope>
    <source>
        <strain evidence="15">Glennie</strain>
    </source>
</reference>
<dbReference type="SMART" id="SM00082">
    <property type="entry name" value="LRRCT"/>
    <property type="match status" value="1"/>
</dbReference>
<dbReference type="Pfam" id="PF01462">
    <property type="entry name" value="LRRNT"/>
    <property type="match status" value="1"/>
</dbReference>
<feature type="region of interest" description="Disordered" evidence="11">
    <location>
        <begin position="1"/>
        <end position="31"/>
    </location>
</feature>